<feature type="domain" description="Thiamine pyrophosphate enzyme central" evidence="7">
    <location>
        <begin position="204"/>
        <end position="333"/>
    </location>
</feature>
<dbReference type="GO" id="GO:0009097">
    <property type="term" value="P:isoleucine biosynthetic process"/>
    <property type="evidence" value="ECO:0007669"/>
    <property type="project" value="TreeGrafter"/>
</dbReference>
<dbReference type="PANTHER" id="PTHR18968:SF166">
    <property type="entry name" value="2-HYDROXYACYL-COA LYASE 2"/>
    <property type="match status" value="1"/>
</dbReference>
<dbReference type="GO" id="GO:0030976">
    <property type="term" value="F:thiamine pyrophosphate binding"/>
    <property type="evidence" value="ECO:0007669"/>
    <property type="project" value="InterPro"/>
</dbReference>
<dbReference type="GO" id="GO:0005948">
    <property type="term" value="C:acetolactate synthase complex"/>
    <property type="evidence" value="ECO:0007669"/>
    <property type="project" value="TreeGrafter"/>
</dbReference>
<keyword evidence="5 6" id="KW-0786">Thiamine pyrophosphate</keyword>
<dbReference type="GO" id="GO:0000287">
    <property type="term" value="F:magnesium ion binding"/>
    <property type="evidence" value="ECO:0007669"/>
    <property type="project" value="InterPro"/>
</dbReference>
<evidence type="ECO:0000256" key="1">
    <source>
        <dbReference type="ARBA" id="ARBA00001946"/>
    </source>
</evidence>
<feature type="domain" description="Thiamine pyrophosphate enzyme TPP-binding" evidence="8">
    <location>
        <begin position="400"/>
        <end position="548"/>
    </location>
</feature>
<dbReference type="Gene3D" id="3.40.50.1220">
    <property type="entry name" value="TPP-binding domain"/>
    <property type="match status" value="1"/>
</dbReference>
<keyword evidence="10" id="KW-0808">Transferase</keyword>
<dbReference type="RefSeq" id="WP_244201308.1">
    <property type="nucleotide sequence ID" value="NZ_CADIJZ010000004.1"/>
</dbReference>
<dbReference type="GO" id="GO:0003984">
    <property type="term" value="F:acetolactate synthase activity"/>
    <property type="evidence" value="ECO:0007669"/>
    <property type="project" value="UniProtKB-EC"/>
</dbReference>
<dbReference type="Proteomes" id="UP000494205">
    <property type="component" value="Unassembled WGS sequence"/>
</dbReference>
<name>A0A6J5A7L7_9BURK</name>
<comment type="similarity">
    <text evidence="3 6">Belongs to the TPP enzyme family.</text>
</comment>
<dbReference type="Gene3D" id="3.40.50.970">
    <property type="match status" value="2"/>
</dbReference>
<sequence length="599" mass="64191">MNVADAIVTALREEGIGHLFCVPGEMIDPLLRSLTRQHEVQPIVCAHEAGAAYMADGYARAGGRFGVCATTSGPGFTNTLTALAMAHTDRSPLLAISGEVKQDRAGRGAYQDSSATGIRGADMSGSVTALQRDLTSPSLAWHHLGHLLRSMLDHASRGPVHLSIPFDVQEAGITGEWARLPSSLYQPRFVDTGSCDAFWEQVGTKAKVAVLAGSGCVQSDATEALVRFAESFDIPVATTLPAKGVFPEDHRLSLGVMGWPGNRPAIDALTSGNLDVLFVLGSRLNMLDTLVWTTGFRPRHALIANDINASGVFQDYRVDLPILGDVRCCLDALNCAAPSLSASLRASRGARLDWLVSLKPNGTLTDPIRRSASESRGLHPAEAITVLRRVMPRSTMLFIDSGAHAFFAGHYWTAYEPRRFFTSIKYMGSMGWAIPAAIGAKLARPDDPCVVVTGDGCMLMHGIEMQTAARYGVPLICVVLNNSAYGNPKLRADRVSPELGRLHELPTHDWAKFAASLGARGVTVYNASDLADRFEQALQARTAVVIDVRTANVPTPTEAFDRMAASGQLHGSQLGAALRADEVPDARRAGAFDVPKEQC</sequence>
<evidence type="ECO:0000313" key="11">
    <source>
        <dbReference type="Proteomes" id="UP000494205"/>
    </source>
</evidence>
<dbReference type="PANTHER" id="PTHR18968">
    <property type="entry name" value="THIAMINE PYROPHOSPHATE ENZYMES"/>
    <property type="match status" value="1"/>
</dbReference>
<organism evidence="10 11">
    <name type="scientific">Paraburkholderia rhynchosiae</name>
    <dbReference type="NCBI Taxonomy" id="487049"/>
    <lineage>
        <taxon>Bacteria</taxon>
        <taxon>Pseudomonadati</taxon>
        <taxon>Pseudomonadota</taxon>
        <taxon>Betaproteobacteria</taxon>
        <taxon>Burkholderiales</taxon>
        <taxon>Burkholderiaceae</taxon>
        <taxon>Paraburkholderia</taxon>
    </lineage>
</organism>
<dbReference type="InterPro" id="IPR012001">
    <property type="entry name" value="Thiamin_PyroP_enz_TPP-bd_dom"/>
</dbReference>
<dbReference type="CDD" id="cd00568">
    <property type="entry name" value="TPP_enzymes"/>
    <property type="match status" value="1"/>
</dbReference>
<keyword evidence="4" id="KW-0479">Metal-binding</keyword>
<dbReference type="Pfam" id="PF00205">
    <property type="entry name" value="TPP_enzyme_M"/>
    <property type="match status" value="1"/>
</dbReference>
<evidence type="ECO:0000259" key="7">
    <source>
        <dbReference type="Pfam" id="PF00205"/>
    </source>
</evidence>
<dbReference type="EMBL" id="CADIJZ010000004">
    <property type="protein sequence ID" value="CAB3657149.1"/>
    <property type="molecule type" value="Genomic_DNA"/>
</dbReference>
<dbReference type="CDD" id="cd07035">
    <property type="entry name" value="TPP_PYR_POX_like"/>
    <property type="match status" value="1"/>
</dbReference>
<proteinExistence type="inferred from homology"/>
<dbReference type="AlphaFoldDB" id="A0A6J5A7L7"/>
<dbReference type="Pfam" id="PF02776">
    <property type="entry name" value="TPP_enzyme_N"/>
    <property type="match status" value="1"/>
</dbReference>
<dbReference type="Pfam" id="PF02775">
    <property type="entry name" value="TPP_enzyme_C"/>
    <property type="match status" value="1"/>
</dbReference>
<feature type="domain" description="Thiamine pyrophosphate enzyme N-terminal TPP-binding" evidence="9">
    <location>
        <begin position="1"/>
        <end position="112"/>
    </location>
</feature>
<dbReference type="InterPro" id="IPR029035">
    <property type="entry name" value="DHS-like_NAD/FAD-binding_dom"/>
</dbReference>
<dbReference type="SUPFAM" id="SSF52467">
    <property type="entry name" value="DHS-like NAD/FAD-binding domain"/>
    <property type="match status" value="1"/>
</dbReference>
<comment type="cofactor">
    <cofactor evidence="2">
        <name>thiamine diphosphate</name>
        <dbReference type="ChEBI" id="CHEBI:58937"/>
    </cofactor>
</comment>
<evidence type="ECO:0000256" key="4">
    <source>
        <dbReference type="ARBA" id="ARBA00022723"/>
    </source>
</evidence>
<evidence type="ECO:0000256" key="2">
    <source>
        <dbReference type="ARBA" id="ARBA00001964"/>
    </source>
</evidence>
<dbReference type="GO" id="GO:0050660">
    <property type="term" value="F:flavin adenine dinucleotide binding"/>
    <property type="evidence" value="ECO:0007669"/>
    <property type="project" value="TreeGrafter"/>
</dbReference>
<dbReference type="InterPro" id="IPR000399">
    <property type="entry name" value="TPP-bd_CS"/>
</dbReference>
<evidence type="ECO:0000259" key="9">
    <source>
        <dbReference type="Pfam" id="PF02776"/>
    </source>
</evidence>
<dbReference type="SUPFAM" id="SSF52518">
    <property type="entry name" value="Thiamin diphosphate-binding fold (THDP-binding)"/>
    <property type="match status" value="2"/>
</dbReference>
<dbReference type="PROSITE" id="PS00187">
    <property type="entry name" value="TPP_ENZYMES"/>
    <property type="match status" value="1"/>
</dbReference>
<evidence type="ECO:0000256" key="3">
    <source>
        <dbReference type="ARBA" id="ARBA00007812"/>
    </source>
</evidence>
<accession>A0A6J5A7L7</accession>
<dbReference type="InterPro" id="IPR011766">
    <property type="entry name" value="TPP_enzyme_TPP-bd"/>
</dbReference>
<evidence type="ECO:0000256" key="5">
    <source>
        <dbReference type="ARBA" id="ARBA00023052"/>
    </source>
</evidence>
<gene>
    <name evidence="10" type="primary">ilvB1</name>
    <name evidence="10" type="ORF">LMG27174_01472</name>
</gene>
<dbReference type="GO" id="GO:0009099">
    <property type="term" value="P:L-valine biosynthetic process"/>
    <property type="evidence" value="ECO:0007669"/>
    <property type="project" value="TreeGrafter"/>
</dbReference>
<dbReference type="InterPro" id="IPR012000">
    <property type="entry name" value="Thiamin_PyroP_enz_cen_dom"/>
</dbReference>
<dbReference type="InterPro" id="IPR029061">
    <property type="entry name" value="THDP-binding"/>
</dbReference>
<evidence type="ECO:0000313" key="10">
    <source>
        <dbReference type="EMBL" id="CAB3657149.1"/>
    </source>
</evidence>
<dbReference type="InterPro" id="IPR045229">
    <property type="entry name" value="TPP_enz"/>
</dbReference>
<reference evidence="10 11" key="1">
    <citation type="submission" date="2020-04" db="EMBL/GenBank/DDBJ databases">
        <authorList>
            <person name="De Canck E."/>
        </authorList>
    </citation>
    <scope>NUCLEOTIDE SEQUENCE [LARGE SCALE GENOMIC DNA]</scope>
    <source>
        <strain evidence="10 11">LMG 27174</strain>
    </source>
</reference>
<evidence type="ECO:0000259" key="8">
    <source>
        <dbReference type="Pfam" id="PF02775"/>
    </source>
</evidence>
<dbReference type="EC" id="2.2.1.6" evidence="10"/>
<evidence type="ECO:0000256" key="6">
    <source>
        <dbReference type="RuleBase" id="RU362132"/>
    </source>
</evidence>
<comment type="cofactor">
    <cofactor evidence="1">
        <name>Mg(2+)</name>
        <dbReference type="ChEBI" id="CHEBI:18420"/>
    </cofactor>
</comment>
<protein>
    <submittedName>
        <fullName evidence="10">Acetolactate synthase large subunit IlvB1</fullName>
        <ecNumber evidence="10">2.2.1.6</ecNumber>
    </submittedName>
</protein>